<evidence type="ECO:0000259" key="3">
    <source>
        <dbReference type="PROSITE" id="PS50043"/>
    </source>
</evidence>
<dbReference type="Pfam" id="PF13191">
    <property type="entry name" value="AAA_16"/>
    <property type="match status" value="1"/>
</dbReference>
<dbReference type="GO" id="GO:0005737">
    <property type="term" value="C:cytoplasm"/>
    <property type="evidence" value="ECO:0007669"/>
    <property type="project" value="TreeGrafter"/>
</dbReference>
<dbReference type="Pfam" id="PF00196">
    <property type="entry name" value="GerE"/>
    <property type="match status" value="1"/>
</dbReference>
<dbReference type="PROSITE" id="PS50043">
    <property type="entry name" value="HTH_LUXR_2"/>
    <property type="match status" value="1"/>
</dbReference>
<dbReference type="SUPFAM" id="SSF52540">
    <property type="entry name" value="P-loop containing nucleoside triphosphate hydrolases"/>
    <property type="match status" value="1"/>
</dbReference>
<name>A0A2W2E894_9ACTN</name>
<evidence type="ECO:0000313" key="5">
    <source>
        <dbReference type="Proteomes" id="UP000248627"/>
    </source>
</evidence>
<dbReference type="PROSITE" id="PS00622">
    <property type="entry name" value="HTH_LUXR_1"/>
    <property type="match status" value="1"/>
</dbReference>
<proteinExistence type="predicted"/>
<accession>A0A2W2E894</accession>
<dbReference type="GO" id="GO:0006355">
    <property type="term" value="P:regulation of DNA-templated transcription"/>
    <property type="evidence" value="ECO:0007669"/>
    <property type="project" value="InterPro"/>
</dbReference>
<dbReference type="PRINTS" id="PR00038">
    <property type="entry name" value="HTHLUXR"/>
</dbReference>
<dbReference type="InterPro" id="IPR036388">
    <property type="entry name" value="WH-like_DNA-bd_sf"/>
</dbReference>
<dbReference type="Proteomes" id="UP000248627">
    <property type="component" value="Unassembled WGS sequence"/>
</dbReference>
<dbReference type="InterPro" id="IPR016032">
    <property type="entry name" value="Sig_transdc_resp-reg_C-effctor"/>
</dbReference>
<protein>
    <submittedName>
        <fullName evidence="4">LuxR family transcriptional regulator</fullName>
    </submittedName>
</protein>
<dbReference type="CDD" id="cd06170">
    <property type="entry name" value="LuxR_C_like"/>
    <property type="match status" value="1"/>
</dbReference>
<keyword evidence="5" id="KW-1185">Reference proteome</keyword>
<dbReference type="OrthoDB" id="3514764at2"/>
<evidence type="ECO:0000256" key="2">
    <source>
        <dbReference type="ARBA" id="ARBA00022840"/>
    </source>
</evidence>
<dbReference type="GO" id="GO:0004016">
    <property type="term" value="F:adenylate cyclase activity"/>
    <property type="evidence" value="ECO:0007669"/>
    <property type="project" value="TreeGrafter"/>
</dbReference>
<dbReference type="InterPro" id="IPR027417">
    <property type="entry name" value="P-loop_NTPase"/>
</dbReference>
<dbReference type="InterPro" id="IPR000792">
    <property type="entry name" value="Tscrpt_reg_LuxR_C"/>
</dbReference>
<dbReference type="AlphaFoldDB" id="A0A2W2E894"/>
<dbReference type="PANTHER" id="PTHR16305:SF35">
    <property type="entry name" value="TRANSCRIPTIONAL ACTIVATOR DOMAIN"/>
    <property type="match status" value="1"/>
</dbReference>
<dbReference type="SUPFAM" id="SSF46894">
    <property type="entry name" value="C-terminal effector domain of the bipartite response regulators"/>
    <property type="match status" value="1"/>
</dbReference>
<dbReference type="GO" id="GO:0005524">
    <property type="term" value="F:ATP binding"/>
    <property type="evidence" value="ECO:0007669"/>
    <property type="project" value="UniProtKB-KW"/>
</dbReference>
<dbReference type="Gene3D" id="1.10.10.10">
    <property type="entry name" value="Winged helix-like DNA-binding domain superfamily/Winged helix DNA-binding domain"/>
    <property type="match status" value="1"/>
</dbReference>
<evidence type="ECO:0000256" key="1">
    <source>
        <dbReference type="ARBA" id="ARBA00022741"/>
    </source>
</evidence>
<reference evidence="4 5" key="1">
    <citation type="submission" date="2018-01" db="EMBL/GenBank/DDBJ databases">
        <title>Draft genome sequence of Jishengella endophytica.</title>
        <authorList>
            <person name="Sahin N."/>
            <person name="Ay H."/>
            <person name="Saygin H."/>
        </authorList>
    </citation>
    <scope>NUCLEOTIDE SEQUENCE [LARGE SCALE GENOMIC DNA]</scope>
    <source>
        <strain evidence="4 5">DSM 45430</strain>
    </source>
</reference>
<organism evidence="4 5">
    <name type="scientific">Micromonospora endophytica</name>
    <dbReference type="NCBI Taxonomy" id="515350"/>
    <lineage>
        <taxon>Bacteria</taxon>
        <taxon>Bacillati</taxon>
        <taxon>Actinomycetota</taxon>
        <taxon>Actinomycetes</taxon>
        <taxon>Micromonosporales</taxon>
        <taxon>Micromonosporaceae</taxon>
        <taxon>Micromonospora</taxon>
    </lineage>
</organism>
<dbReference type="PANTHER" id="PTHR16305">
    <property type="entry name" value="TESTICULAR SOLUBLE ADENYLYL CYCLASE"/>
    <property type="match status" value="1"/>
</dbReference>
<dbReference type="SMART" id="SM00421">
    <property type="entry name" value="HTH_LUXR"/>
    <property type="match status" value="1"/>
</dbReference>
<gene>
    <name evidence="4" type="ORF">C1I93_00030</name>
</gene>
<evidence type="ECO:0000313" key="4">
    <source>
        <dbReference type="EMBL" id="PZG01144.1"/>
    </source>
</evidence>
<dbReference type="InterPro" id="IPR041664">
    <property type="entry name" value="AAA_16"/>
</dbReference>
<feature type="domain" description="HTH luxR-type" evidence="3">
    <location>
        <begin position="847"/>
        <end position="912"/>
    </location>
</feature>
<dbReference type="EMBL" id="POTX01000001">
    <property type="protein sequence ID" value="PZG01144.1"/>
    <property type="molecule type" value="Genomic_DNA"/>
</dbReference>
<comment type="caution">
    <text evidence="4">The sequence shown here is derived from an EMBL/GenBank/DDBJ whole genome shotgun (WGS) entry which is preliminary data.</text>
</comment>
<keyword evidence="2" id="KW-0067">ATP-binding</keyword>
<keyword evidence="1" id="KW-0547">Nucleotide-binding</keyword>
<dbReference type="GO" id="GO:0003677">
    <property type="term" value="F:DNA binding"/>
    <property type="evidence" value="ECO:0007669"/>
    <property type="project" value="InterPro"/>
</dbReference>
<sequence length="912" mass="97035">MHGTDTARRRSSLSGVRSAAASQGPLVGRDVELKVLDELIQGARSGRGGALVVRGEAGIGKSTLLAYARDAASGLHVIQASGAQFEQELPFGALHQLCVPVLGHLADLPSRHADALRVAFGLAAGTPDLFHIGVATLGLLAAAARVRPLLCVVDDAHWLDSASSKALAFVGRRVAAEPIAMLYALRQPARDELHELPGLDVTGLSDAEARMLLAAQRHLLLDEQVLHRLLAEARGNPLALLELPRAGGFGPPDTVPVPTRIERSFRARLSDLSDQARLLLTVASADPTGDPALLWPAARLAGIDVSTASASVAVTGLVEFSTGVRFCHPLARSAVYQAASGPQRQRAHRALAEATNADTDPDRRAWHRAQASVGPDDAVAAELVRSAARAQARGGVVAAAAFLERAAELSEDPARRVERTLAAAQATLAAGRPDQAATLVRAVEHSALDEFQLAQADLLRGQVAFQSPRDESGPECMIRAGRRLAGLDPERARRCFLDAIEMSLLVGRASGVLDLVLAAARSVRATASRPPDVLDALSLLNSAEHRRAVPLIRQFLDGHDGPGWTEHPALALMLAAEIWDPHRYWTIVEWLLRTGRESGSPLLLRLGLAQTASYGALTADLGLAMASIAEEEAIADAIGGPPMHYHRIHLAAMRGRRTEALALFESATVTATTSGSGLLIGNIDWASAMLHNGLADYPTALAAARRAVADGTLFLASFSLPELVEAAVRCGDSAAAATALESLVDRAEASGTATGLGIAAYAHGLVTGSEEHYRAAVAHLEQSPLSAYRARAHLVYGEWLRRAGRRRDCREHLRTAHHLLSEAGLDAFARRAAVELRATGERPRQRSPHTYDQLTIQELHIARLVAAGATSSEVAAQLFISPRTVDAHLRNIFRKLGINSRRQLRHRPDLGA</sequence>